<dbReference type="Proteomes" id="UP000035081">
    <property type="component" value="Chromosome"/>
</dbReference>
<dbReference type="GO" id="GO:1904680">
    <property type="term" value="F:peptide transmembrane transporter activity"/>
    <property type="evidence" value="ECO:0007669"/>
    <property type="project" value="TreeGrafter"/>
</dbReference>
<dbReference type="GO" id="GO:0015031">
    <property type="term" value="P:protein transport"/>
    <property type="evidence" value="ECO:0007669"/>
    <property type="project" value="UniProtKB-KW"/>
</dbReference>
<evidence type="ECO:0000313" key="9">
    <source>
        <dbReference type="Proteomes" id="UP000035081"/>
    </source>
</evidence>
<dbReference type="Gene3D" id="3.90.76.10">
    <property type="entry name" value="Dipeptide-binding Protein, Domain 1"/>
    <property type="match status" value="1"/>
</dbReference>
<keyword evidence="6" id="KW-0653">Protein transport</keyword>
<accession>W5YQB3</accession>
<protein>
    <submittedName>
        <fullName evidence="8">Peptide ABC transporter substrate-binding protein</fullName>
    </submittedName>
</protein>
<dbReference type="GO" id="GO:0043190">
    <property type="term" value="C:ATP-binding cassette (ABC) transporter complex"/>
    <property type="evidence" value="ECO:0007669"/>
    <property type="project" value="InterPro"/>
</dbReference>
<dbReference type="InterPro" id="IPR000914">
    <property type="entry name" value="SBP_5_dom"/>
</dbReference>
<dbReference type="SUPFAM" id="SSF53850">
    <property type="entry name" value="Periplasmic binding protein-like II"/>
    <property type="match status" value="1"/>
</dbReference>
<dbReference type="Pfam" id="PF00496">
    <property type="entry name" value="SBP_bac_5"/>
    <property type="match status" value="1"/>
</dbReference>
<dbReference type="PIRSF" id="PIRSF002741">
    <property type="entry name" value="MppA"/>
    <property type="match status" value="1"/>
</dbReference>
<dbReference type="GO" id="GO:0030288">
    <property type="term" value="C:outer membrane-bounded periplasmic space"/>
    <property type="evidence" value="ECO:0007669"/>
    <property type="project" value="TreeGrafter"/>
</dbReference>
<evidence type="ECO:0000259" key="7">
    <source>
        <dbReference type="Pfam" id="PF00496"/>
    </source>
</evidence>
<dbReference type="Gene3D" id="3.40.190.10">
    <property type="entry name" value="Periplasmic binding protein-like II"/>
    <property type="match status" value="1"/>
</dbReference>
<dbReference type="PANTHER" id="PTHR30290:SF10">
    <property type="entry name" value="PERIPLASMIC OLIGOPEPTIDE-BINDING PROTEIN-RELATED"/>
    <property type="match status" value="1"/>
</dbReference>
<sequence>MTVNNVQTITSTANRMEEGSGRWLSRALLVCLAPLVFIACSGSDDNHAKGGDRALEAADIDAPETRLKAHPTTGEQLARRQVLVRGNASEPASLDPQLVQDSVGGAIVVDLFEGLTRSGPRGDTEPAMATSWASSNNNLTWTFQLREDGLWSDGSTVTAQDFVYGWRRAVDPEVGSNYAYYIESAGVANAGEIIAGDKAPDTLGVRAVDDFTFEVTLEEPITYLPDMTVHYTMFPAPRQAIEAHGEDWTRPGKMVSNGAYTLNAWHIGEKLVAARNPRYWGDDSTIIDRVVYLPIESSSAELQRYASGELHMTSTVPVSQMARLKKERPKELVMVPSMATYMYAFNVNRPPFDDVRVRRALTYAIDRNIIVSYITRGNQMPAFTLTPPYVSGFDFRQPEYATWSQTRRDEEAREALEEAGYTEDNPLEFELLYNTDESHKALAIVVSQMWKEKLGAKVTISNLEWKTFLSEKQAGNYGIARFGWKGDYNEASTFLTLLTSDSGNNDGGWSNETYDQLLLDARSSDDPNPYYVRAEEILWQAFPVVPVYFNTTVALVSPSLKGYPEKNPRTIVYSKDMYITAD</sequence>
<keyword evidence="5" id="KW-0571">Peptide transport</keyword>
<feature type="domain" description="Solute-binding protein family 5" evidence="7">
    <location>
        <begin position="125"/>
        <end position="505"/>
    </location>
</feature>
<dbReference type="CDD" id="cd08504">
    <property type="entry name" value="PBP2_OppA"/>
    <property type="match status" value="1"/>
</dbReference>
<comment type="subcellular location">
    <subcellularLocation>
        <location evidence="1">Cell envelope</location>
    </subcellularLocation>
</comment>
<dbReference type="FunFam" id="3.10.105.10:FF:000001">
    <property type="entry name" value="Oligopeptide ABC transporter, oligopeptide-binding protein"/>
    <property type="match status" value="1"/>
</dbReference>
<evidence type="ECO:0000256" key="2">
    <source>
        <dbReference type="ARBA" id="ARBA00005695"/>
    </source>
</evidence>
<keyword evidence="3" id="KW-0813">Transport</keyword>
<dbReference type="GO" id="GO:0015833">
    <property type="term" value="P:peptide transport"/>
    <property type="evidence" value="ECO:0007669"/>
    <property type="project" value="UniProtKB-KW"/>
</dbReference>
<keyword evidence="4" id="KW-0732">Signal</keyword>
<proteinExistence type="inferred from homology"/>
<evidence type="ECO:0000256" key="3">
    <source>
        <dbReference type="ARBA" id="ARBA00022448"/>
    </source>
</evidence>
<name>W5YQB3_9GAMM</name>
<evidence type="ECO:0000313" key="8">
    <source>
        <dbReference type="EMBL" id="AHI31382.1"/>
    </source>
</evidence>
<dbReference type="EMBL" id="CP007152">
    <property type="protein sequence ID" value="AHI31382.1"/>
    <property type="molecule type" value="Genomic_DNA"/>
</dbReference>
<dbReference type="HOGENOM" id="CLU_017028_0_3_6"/>
<dbReference type="PANTHER" id="PTHR30290">
    <property type="entry name" value="PERIPLASMIC BINDING COMPONENT OF ABC TRANSPORTER"/>
    <property type="match status" value="1"/>
</dbReference>
<evidence type="ECO:0000256" key="1">
    <source>
        <dbReference type="ARBA" id="ARBA00004196"/>
    </source>
</evidence>
<evidence type="ECO:0000256" key="6">
    <source>
        <dbReference type="ARBA" id="ARBA00022927"/>
    </source>
</evidence>
<evidence type="ECO:0000256" key="5">
    <source>
        <dbReference type="ARBA" id="ARBA00022856"/>
    </source>
</evidence>
<dbReference type="KEGG" id="msr:AU15_08680"/>
<evidence type="ECO:0000256" key="4">
    <source>
        <dbReference type="ARBA" id="ARBA00022729"/>
    </source>
</evidence>
<reference evidence="8 9" key="1">
    <citation type="journal article" date="2014" name="Genome Announc.">
        <title>Draft Genome Sequences of Marinobacter similis A3d10T and Marinobacter salarius R9SW1T.</title>
        <authorList>
            <person name="Ivanova E.P."/>
            <person name="Ng H.J."/>
            <person name="Webb H.K."/>
            <person name="Feng G."/>
            <person name="Oshima K."/>
            <person name="Hattori M."/>
            <person name="Ohkuma M."/>
            <person name="Sergeev A.F."/>
            <person name="Mikhailov V.V."/>
            <person name="Crawford R.J."/>
            <person name="Sawabe T."/>
        </authorList>
    </citation>
    <scope>NUCLEOTIDE SEQUENCE [LARGE SCALE GENOMIC DNA]</scope>
    <source>
        <strain evidence="9">A3d10 and R9SW1</strain>
    </source>
</reference>
<dbReference type="InterPro" id="IPR030678">
    <property type="entry name" value="Peptide/Ni-bd"/>
</dbReference>
<organism evidence="8 9">
    <name type="scientific">Marinobacter salarius</name>
    <dbReference type="NCBI Taxonomy" id="1420917"/>
    <lineage>
        <taxon>Bacteria</taxon>
        <taxon>Pseudomonadati</taxon>
        <taxon>Pseudomonadota</taxon>
        <taxon>Gammaproteobacteria</taxon>
        <taxon>Pseudomonadales</taxon>
        <taxon>Marinobacteraceae</taxon>
        <taxon>Marinobacter</taxon>
    </lineage>
</organism>
<dbReference type="InterPro" id="IPR039424">
    <property type="entry name" value="SBP_5"/>
</dbReference>
<dbReference type="FunFam" id="3.90.76.10:FF:000001">
    <property type="entry name" value="Oligopeptide ABC transporter substrate-binding protein"/>
    <property type="match status" value="1"/>
</dbReference>
<dbReference type="Gene3D" id="3.10.105.10">
    <property type="entry name" value="Dipeptide-binding Protein, Domain 3"/>
    <property type="match status" value="1"/>
</dbReference>
<comment type="similarity">
    <text evidence="2">Belongs to the bacterial solute-binding protein 5 family.</text>
</comment>
<dbReference type="AlphaFoldDB" id="W5YQB3"/>
<dbReference type="RefSeq" id="WP_041333468.1">
    <property type="nucleotide sequence ID" value="NZ_DCAM01000020.1"/>
</dbReference>
<gene>
    <name evidence="8" type="ORF">AU15_08680</name>
</gene>